<dbReference type="Proteomes" id="UP000324767">
    <property type="component" value="Unassembled WGS sequence"/>
</dbReference>
<dbReference type="OrthoDB" id="5279705at2759"/>
<evidence type="ECO:0000313" key="2">
    <source>
        <dbReference type="EMBL" id="KAA6410709.1"/>
    </source>
</evidence>
<gene>
    <name evidence="2" type="ORF">FRX48_06132</name>
</gene>
<evidence type="ECO:0000256" key="1">
    <source>
        <dbReference type="SAM" id="MobiDB-lite"/>
    </source>
</evidence>
<protein>
    <submittedName>
        <fullName evidence="2">Uncharacterized protein</fullName>
    </submittedName>
</protein>
<dbReference type="EMBL" id="VXIT01000009">
    <property type="protein sequence ID" value="KAA6410709.1"/>
    <property type="molecule type" value="Genomic_DNA"/>
</dbReference>
<reference evidence="2 3" key="1">
    <citation type="submission" date="2019-09" db="EMBL/GenBank/DDBJ databases">
        <title>The hologenome of the rock-dwelling lichen Lasallia pustulata.</title>
        <authorList>
            <person name="Greshake Tzovaras B."/>
            <person name="Segers F."/>
            <person name="Bicker A."/>
            <person name="Dal Grande F."/>
            <person name="Otte J."/>
            <person name="Hankeln T."/>
            <person name="Schmitt I."/>
            <person name="Ebersberger I."/>
        </authorList>
    </citation>
    <scope>NUCLEOTIDE SEQUENCE [LARGE SCALE GENOMIC DNA]</scope>
    <source>
        <strain evidence="2">A1-1</strain>
    </source>
</reference>
<feature type="compositionally biased region" description="Basic and acidic residues" evidence="1">
    <location>
        <begin position="125"/>
        <end position="138"/>
    </location>
</feature>
<comment type="caution">
    <text evidence="2">The sequence shown here is derived from an EMBL/GenBank/DDBJ whole genome shotgun (WGS) entry which is preliminary data.</text>
</comment>
<proteinExistence type="predicted"/>
<organism evidence="2 3">
    <name type="scientific">Lasallia pustulata</name>
    <dbReference type="NCBI Taxonomy" id="136370"/>
    <lineage>
        <taxon>Eukaryota</taxon>
        <taxon>Fungi</taxon>
        <taxon>Dikarya</taxon>
        <taxon>Ascomycota</taxon>
        <taxon>Pezizomycotina</taxon>
        <taxon>Lecanoromycetes</taxon>
        <taxon>OSLEUM clade</taxon>
        <taxon>Umbilicariomycetidae</taxon>
        <taxon>Umbilicariales</taxon>
        <taxon>Umbilicariaceae</taxon>
        <taxon>Lasallia</taxon>
    </lineage>
</organism>
<evidence type="ECO:0000313" key="3">
    <source>
        <dbReference type="Proteomes" id="UP000324767"/>
    </source>
</evidence>
<accession>A0A5M8PMN7</accession>
<feature type="region of interest" description="Disordered" evidence="1">
    <location>
        <begin position="123"/>
        <end position="184"/>
    </location>
</feature>
<sequence length="184" mass="21425">MIRPAYDGSKTQARRRATFDPRFQRKDTEPARRRDLFLKRVKQSGDDRRWESRAEQILRRDFLAQQRDWEADLARSAPNAPAASDDEDMDMEKAATLGQAHSADNLMEEVLSREEQELEALTSLMERDDRAAKDREGATADYGSEEEDYDRLFMEVFERPERRHPSNTPRAPQGTDVEMDITMD</sequence>
<feature type="compositionally biased region" description="Basic and acidic residues" evidence="1">
    <location>
        <begin position="17"/>
        <end position="36"/>
    </location>
</feature>
<name>A0A5M8PMN7_9LECA</name>
<feature type="compositionally biased region" description="Basic and acidic residues" evidence="1">
    <location>
        <begin position="150"/>
        <end position="164"/>
    </location>
</feature>
<dbReference type="AlphaFoldDB" id="A0A5M8PMN7"/>
<feature type="region of interest" description="Disordered" evidence="1">
    <location>
        <begin position="1"/>
        <end position="36"/>
    </location>
</feature>